<dbReference type="EMBL" id="BGZK01000208">
    <property type="protein sequence ID" value="GBP28508.1"/>
    <property type="molecule type" value="Genomic_DNA"/>
</dbReference>
<evidence type="ECO:0000313" key="3">
    <source>
        <dbReference type="Proteomes" id="UP000299102"/>
    </source>
</evidence>
<dbReference type="AlphaFoldDB" id="A0A4C1UPZ0"/>
<sequence>MTEPARVVAASRPRTYQKLDLQKITYAFGKLIRVIHPIMSGGDRRARRPFINSSPEPLGITSQYVYSTFRLINAKSAQGSSQGPPPTRKNICGCGGYGYSLGHGSASRAPVRTQSVEYKPYEAAITLTTGGRLQPSDDRIDRKIRRDQHNGSGTALAARAAKSLKL</sequence>
<protein>
    <submittedName>
        <fullName evidence="2">Uncharacterized protein</fullName>
    </submittedName>
</protein>
<organism evidence="2 3">
    <name type="scientific">Eumeta variegata</name>
    <name type="common">Bagworm moth</name>
    <name type="synonym">Eumeta japonica</name>
    <dbReference type="NCBI Taxonomy" id="151549"/>
    <lineage>
        <taxon>Eukaryota</taxon>
        <taxon>Metazoa</taxon>
        <taxon>Ecdysozoa</taxon>
        <taxon>Arthropoda</taxon>
        <taxon>Hexapoda</taxon>
        <taxon>Insecta</taxon>
        <taxon>Pterygota</taxon>
        <taxon>Neoptera</taxon>
        <taxon>Endopterygota</taxon>
        <taxon>Lepidoptera</taxon>
        <taxon>Glossata</taxon>
        <taxon>Ditrysia</taxon>
        <taxon>Tineoidea</taxon>
        <taxon>Psychidae</taxon>
        <taxon>Oiketicinae</taxon>
        <taxon>Eumeta</taxon>
    </lineage>
</organism>
<proteinExistence type="predicted"/>
<evidence type="ECO:0000313" key="2">
    <source>
        <dbReference type="EMBL" id="GBP28508.1"/>
    </source>
</evidence>
<accession>A0A4C1UPZ0</accession>
<reference evidence="2 3" key="1">
    <citation type="journal article" date="2019" name="Commun. Biol.">
        <title>The bagworm genome reveals a unique fibroin gene that provides high tensile strength.</title>
        <authorList>
            <person name="Kono N."/>
            <person name="Nakamura H."/>
            <person name="Ohtoshi R."/>
            <person name="Tomita M."/>
            <person name="Numata K."/>
            <person name="Arakawa K."/>
        </authorList>
    </citation>
    <scope>NUCLEOTIDE SEQUENCE [LARGE SCALE GENOMIC DNA]</scope>
</reference>
<keyword evidence="3" id="KW-1185">Reference proteome</keyword>
<gene>
    <name evidence="2" type="ORF">EVAR_22971_1</name>
</gene>
<feature type="compositionally biased region" description="Low complexity" evidence="1">
    <location>
        <begin position="155"/>
        <end position="166"/>
    </location>
</feature>
<comment type="caution">
    <text evidence="2">The sequence shown here is derived from an EMBL/GenBank/DDBJ whole genome shotgun (WGS) entry which is preliminary data.</text>
</comment>
<evidence type="ECO:0000256" key="1">
    <source>
        <dbReference type="SAM" id="MobiDB-lite"/>
    </source>
</evidence>
<dbReference type="Proteomes" id="UP000299102">
    <property type="component" value="Unassembled WGS sequence"/>
</dbReference>
<name>A0A4C1UPZ0_EUMVA</name>
<feature type="region of interest" description="Disordered" evidence="1">
    <location>
        <begin position="146"/>
        <end position="166"/>
    </location>
</feature>